<dbReference type="SUPFAM" id="SSF50249">
    <property type="entry name" value="Nucleic acid-binding proteins"/>
    <property type="match status" value="1"/>
</dbReference>
<name>A0A1G9CIQ0_9RHOB</name>
<dbReference type="GO" id="GO:0009379">
    <property type="term" value="C:Holliday junction helicase complex"/>
    <property type="evidence" value="ECO:0007669"/>
    <property type="project" value="InterPro"/>
</dbReference>
<evidence type="ECO:0000256" key="4">
    <source>
        <dbReference type="ARBA" id="ARBA00023172"/>
    </source>
</evidence>
<dbReference type="Pfam" id="PF01330">
    <property type="entry name" value="RuvA_N"/>
    <property type="match status" value="1"/>
</dbReference>
<comment type="subcellular location">
    <subcellularLocation>
        <location evidence="6">Cytoplasm</location>
    </subcellularLocation>
</comment>
<dbReference type="Gene3D" id="1.10.150.20">
    <property type="entry name" value="5' to 3' exonuclease, C-terminal subdomain"/>
    <property type="match status" value="1"/>
</dbReference>
<evidence type="ECO:0000313" key="11">
    <source>
        <dbReference type="Proteomes" id="UP000199328"/>
    </source>
</evidence>
<dbReference type="Gene3D" id="1.10.8.10">
    <property type="entry name" value="DNA helicase RuvA subunit, C-terminal domain"/>
    <property type="match status" value="1"/>
</dbReference>
<keyword evidence="5 6" id="KW-0234">DNA repair</keyword>
<accession>A0A1G9CIQ0</accession>
<dbReference type="InterPro" id="IPR036267">
    <property type="entry name" value="RuvA_C_sf"/>
</dbReference>
<evidence type="ECO:0000256" key="1">
    <source>
        <dbReference type="ARBA" id="ARBA00022490"/>
    </source>
</evidence>
<dbReference type="Pfam" id="PF07499">
    <property type="entry name" value="RuvA_C"/>
    <property type="match status" value="1"/>
</dbReference>
<keyword evidence="10" id="KW-0347">Helicase</keyword>
<keyword evidence="2 6" id="KW-0227">DNA damage</keyword>
<dbReference type="InterPro" id="IPR000085">
    <property type="entry name" value="RuvA"/>
</dbReference>
<keyword evidence="4 6" id="KW-0233">DNA recombination</keyword>
<dbReference type="InterPro" id="IPR011114">
    <property type="entry name" value="RuvA_C"/>
</dbReference>
<feature type="region of interest" description="Domain III" evidence="6">
    <location>
        <begin position="174"/>
        <end position="225"/>
    </location>
</feature>
<feature type="region of interest" description="Domain I" evidence="6">
    <location>
        <begin position="1"/>
        <end position="64"/>
    </location>
</feature>
<dbReference type="Pfam" id="PF14520">
    <property type="entry name" value="HHH_5"/>
    <property type="match status" value="1"/>
</dbReference>
<proteinExistence type="inferred from homology"/>
<dbReference type="EMBL" id="FNFV01000003">
    <property type="protein sequence ID" value="SDK51476.1"/>
    <property type="molecule type" value="Genomic_DNA"/>
</dbReference>
<comment type="subunit">
    <text evidence="6">Homotetramer. Forms an RuvA(8)-RuvB(12)-Holliday junction (HJ) complex. HJ DNA is sandwiched between 2 RuvA tetramers; dsDNA enters through RuvA and exits via RuvB. An RuvB hexamer assembles on each DNA strand where it exits the tetramer. Each RuvB hexamer is contacted by two RuvA subunits (via domain III) on 2 adjacent RuvB subunits; this complex drives branch migration. In the full resolvosome a probable DNA-RuvA(4)-RuvB(12)-RuvC(2) complex forms which resolves the HJ.</text>
</comment>
<dbReference type="GO" id="GO:0005737">
    <property type="term" value="C:cytoplasm"/>
    <property type="evidence" value="ECO:0007669"/>
    <property type="project" value="UniProtKB-SubCell"/>
</dbReference>
<evidence type="ECO:0000256" key="3">
    <source>
        <dbReference type="ARBA" id="ARBA00023125"/>
    </source>
</evidence>
<dbReference type="GO" id="GO:0006310">
    <property type="term" value="P:DNA recombination"/>
    <property type="evidence" value="ECO:0007669"/>
    <property type="project" value="UniProtKB-UniRule"/>
</dbReference>
<keyword evidence="10" id="KW-0067">ATP-binding</keyword>
<comment type="caution">
    <text evidence="6">Lacks conserved residue(s) required for the propagation of feature annotation.</text>
</comment>
<organism evidence="10 11">
    <name type="scientific">Meinhardsimonia xiamenensis</name>
    <dbReference type="NCBI Taxonomy" id="990712"/>
    <lineage>
        <taxon>Bacteria</taxon>
        <taxon>Pseudomonadati</taxon>
        <taxon>Pseudomonadota</taxon>
        <taxon>Alphaproteobacteria</taxon>
        <taxon>Rhodobacterales</taxon>
        <taxon>Paracoccaceae</taxon>
        <taxon>Meinhardsimonia</taxon>
    </lineage>
</organism>
<dbReference type="RefSeq" id="WP_092499734.1">
    <property type="nucleotide sequence ID" value="NZ_FNFV01000003.1"/>
</dbReference>
<keyword evidence="3 6" id="KW-0238">DNA-binding</keyword>
<dbReference type="InterPro" id="IPR013849">
    <property type="entry name" value="DNA_helicase_Holl-junc_RuvA_I"/>
</dbReference>
<keyword evidence="11" id="KW-1185">Reference proteome</keyword>
<evidence type="ECO:0000256" key="7">
    <source>
        <dbReference type="SAM" id="MobiDB-lite"/>
    </source>
</evidence>
<evidence type="ECO:0000313" key="10">
    <source>
        <dbReference type="EMBL" id="SDK51476.1"/>
    </source>
</evidence>
<feature type="domain" description="Holliday junction DNA helicase RuvA C-terminal" evidence="9">
    <location>
        <begin position="176"/>
        <end position="222"/>
    </location>
</feature>
<comment type="function">
    <text evidence="6">The RuvA-RuvB-RuvC complex processes Holliday junction (HJ) DNA during genetic recombination and DNA repair, while the RuvA-RuvB complex plays an important role in the rescue of blocked DNA replication forks via replication fork reversal (RFR). RuvA specifically binds to HJ cruciform DNA, conferring on it an open structure. The RuvB hexamer acts as an ATP-dependent pump, pulling dsDNA into and through the RuvAB complex. HJ branch migration allows RuvC to scan DNA until it finds its consensus sequence, where it cleaves and resolves the cruciform DNA.</text>
</comment>
<evidence type="ECO:0000256" key="6">
    <source>
        <dbReference type="HAMAP-Rule" id="MF_00031"/>
    </source>
</evidence>
<feature type="region of interest" description="Disordered" evidence="7">
    <location>
        <begin position="151"/>
        <end position="173"/>
    </location>
</feature>
<protein>
    <recommendedName>
        <fullName evidence="6">Holliday junction branch migration complex subunit RuvA</fullName>
    </recommendedName>
</protein>
<dbReference type="GO" id="GO:0000400">
    <property type="term" value="F:four-way junction DNA binding"/>
    <property type="evidence" value="ECO:0007669"/>
    <property type="project" value="UniProtKB-UniRule"/>
</dbReference>
<dbReference type="InterPro" id="IPR010994">
    <property type="entry name" value="RuvA_2-like"/>
</dbReference>
<dbReference type="Gene3D" id="2.40.50.140">
    <property type="entry name" value="Nucleic acid-binding proteins"/>
    <property type="match status" value="1"/>
</dbReference>
<dbReference type="NCBIfam" id="TIGR00084">
    <property type="entry name" value="ruvA"/>
    <property type="match status" value="1"/>
</dbReference>
<dbReference type="STRING" id="990712.SAMN05216257_103125"/>
<dbReference type="AlphaFoldDB" id="A0A1G9CIQ0"/>
<evidence type="ECO:0000259" key="8">
    <source>
        <dbReference type="Pfam" id="PF01330"/>
    </source>
</evidence>
<comment type="domain">
    <text evidence="6">Has three domains with a flexible linker between the domains II and III and assumes an 'L' shape. Domain III is highly mobile and contacts RuvB.</text>
</comment>
<dbReference type="HAMAP" id="MF_00031">
    <property type="entry name" value="DNA_HJ_migration_RuvA"/>
    <property type="match status" value="1"/>
</dbReference>
<dbReference type="GO" id="GO:0009378">
    <property type="term" value="F:four-way junction helicase activity"/>
    <property type="evidence" value="ECO:0007669"/>
    <property type="project" value="InterPro"/>
</dbReference>
<evidence type="ECO:0000256" key="5">
    <source>
        <dbReference type="ARBA" id="ARBA00023204"/>
    </source>
</evidence>
<dbReference type="Proteomes" id="UP000199328">
    <property type="component" value="Unassembled WGS sequence"/>
</dbReference>
<gene>
    <name evidence="6" type="primary">ruvA</name>
    <name evidence="10" type="ORF">SAMN05216257_103125</name>
</gene>
<keyword evidence="10" id="KW-0547">Nucleotide-binding</keyword>
<dbReference type="GO" id="GO:0048476">
    <property type="term" value="C:Holliday junction resolvase complex"/>
    <property type="evidence" value="ECO:0007669"/>
    <property type="project" value="UniProtKB-UniRule"/>
</dbReference>
<keyword evidence="10" id="KW-0378">Hydrolase</keyword>
<sequence length="225" mass="22868">MIGRLAGRLVYKGEDHALVDVGGVGYVVQLAGPTLAALPAPGEAVALWTEMLVREDAITLVGFASLMEREWFRLLVSVQGVGAKSALAVIGALGAEGVSRAIALGDWNAIRAAHGVGPKLAQRVVNELKDRAPAVMAMGAGEAAPLAGAPEEMAPEPASQPSFPKSRPQPPTFATAQAEALSALGNLGYGPSEAARAVAEAAAAEPEADTAALIRAALRLLAPKG</sequence>
<dbReference type="SUPFAM" id="SSF47781">
    <property type="entry name" value="RuvA domain 2-like"/>
    <property type="match status" value="1"/>
</dbReference>
<dbReference type="GO" id="GO:0005524">
    <property type="term" value="F:ATP binding"/>
    <property type="evidence" value="ECO:0007669"/>
    <property type="project" value="InterPro"/>
</dbReference>
<keyword evidence="1 6" id="KW-0963">Cytoplasm</keyword>
<dbReference type="GO" id="GO:0006281">
    <property type="term" value="P:DNA repair"/>
    <property type="evidence" value="ECO:0007669"/>
    <property type="project" value="UniProtKB-UniRule"/>
</dbReference>
<dbReference type="SUPFAM" id="SSF46929">
    <property type="entry name" value="DNA helicase RuvA subunit, C-terminal domain"/>
    <property type="match status" value="1"/>
</dbReference>
<feature type="domain" description="DNA helicase Holliday junction RuvA type" evidence="8">
    <location>
        <begin position="1"/>
        <end position="60"/>
    </location>
</feature>
<reference evidence="11" key="1">
    <citation type="submission" date="2016-10" db="EMBL/GenBank/DDBJ databases">
        <authorList>
            <person name="Varghese N."/>
            <person name="Submissions S."/>
        </authorList>
    </citation>
    <scope>NUCLEOTIDE SEQUENCE [LARGE SCALE GENOMIC DNA]</scope>
    <source>
        <strain evidence="11">CGMCC 1.10789</strain>
    </source>
</reference>
<evidence type="ECO:0000256" key="2">
    <source>
        <dbReference type="ARBA" id="ARBA00022763"/>
    </source>
</evidence>
<evidence type="ECO:0000259" key="9">
    <source>
        <dbReference type="Pfam" id="PF07499"/>
    </source>
</evidence>
<comment type="similarity">
    <text evidence="6">Belongs to the RuvA family.</text>
</comment>
<dbReference type="OrthoDB" id="5293449at2"/>
<dbReference type="InterPro" id="IPR012340">
    <property type="entry name" value="NA-bd_OB-fold"/>
</dbReference>